<dbReference type="InterPro" id="IPR000847">
    <property type="entry name" value="LysR_HTH_N"/>
</dbReference>
<proteinExistence type="inferred from homology"/>
<dbReference type="InterPro" id="IPR036390">
    <property type="entry name" value="WH_DNA-bd_sf"/>
</dbReference>
<gene>
    <name evidence="6" type="ORF">K6Y31_05295</name>
</gene>
<keyword evidence="7" id="KW-1185">Reference proteome</keyword>
<evidence type="ECO:0000313" key="7">
    <source>
        <dbReference type="Proteomes" id="UP001201273"/>
    </source>
</evidence>
<protein>
    <submittedName>
        <fullName evidence="6">LysR family transcriptional regulator</fullName>
    </submittedName>
</protein>
<evidence type="ECO:0000256" key="2">
    <source>
        <dbReference type="ARBA" id="ARBA00023015"/>
    </source>
</evidence>
<name>A0ABS8W778_9GAMM</name>
<dbReference type="InterPro" id="IPR058163">
    <property type="entry name" value="LysR-type_TF_proteobact-type"/>
</dbReference>
<dbReference type="InterPro" id="IPR036388">
    <property type="entry name" value="WH-like_DNA-bd_sf"/>
</dbReference>
<comment type="similarity">
    <text evidence="1">Belongs to the LysR transcriptional regulatory family.</text>
</comment>
<dbReference type="Gene3D" id="1.10.10.10">
    <property type="entry name" value="Winged helix-like DNA-binding domain superfamily/Winged helix DNA-binding domain"/>
    <property type="match status" value="1"/>
</dbReference>
<reference evidence="6 7" key="1">
    <citation type="journal article" date="2022" name="Environ. Microbiol. Rep.">
        <title>Eco-phylogenetic analyses reveal divergent evolution of vitamin B12 metabolism in the marine bacterial family 'Psychromonadaceae'.</title>
        <authorList>
            <person name="Jin X."/>
            <person name="Yang Y."/>
            <person name="Cao H."/>
            <person name="Gao B."/>
            <person name="Zhao Z."/>
        </authorList>
    </citation>
    <scope>NUCLEOTIDE SEQUENCE [LARGE SCALE GENOMIC DNA]</scope>
    <source>
        <strain evidence="6 7">MKS20</strain>
    </source>
</reference>
<dbReference type="SUPFAM" id="SSF46785">
    <property type="entry name" value="Winged helix' DNA-binding domain"/>
    <property type="match status" value="1"/>
</dbReference>
<dbReference type="Pfam" id="PF03466">
    <property type="entry name" value="LysR_substrate"/>
    <property type="match status" value="1"/>
</dbReference>
<dbReference type="EMBL" id="JAIMJA010000004">
    <property type="protein sequence ID" value="MCE2594227.1"/>
    <property type="molecule type" value="Genomic_DNA"/>
</dbReference>
<dbReference type="Proteomes" id="UP001201273">
    <property type="component" value="Unassembled WGS sequence"/>
</dbReference>
<sequence>MTDLNGMAIFAKVVEAKGYSQASRLTGLPKSTISRKISQLEETLGVRLLQRNTRGLSLTHVGALYYQHCANIVQEMEEALATIENTHQDITGMLRIALPVSFHQDAIATLCSGFLRKYPKVDLDIQFIDAEVSLIGEGYDIAIKYGPLDASDLIARLLVERQPVLVASVKYLKAHGAPATPQDLANHQGLLLGTPRSSAIWPIGVGAEKTMVQFERKVRVNSNTVLKQMTKAGVGIAMLTESVCHEELQSGELRRVLADYPLEPIKVYGVYSSRRQLANKITSFLDFFCQHFATHESLQPLMRSVR</sequence>
<dbReference type="PANTHER" id="PTHR30537:SF68">
    <property type="entry name" value="TRANSCRIPTIONAL REGULATOR-RELATED"/>
    <property type="match status" value="1"/>
</dbReference>
<dbReference type="Pfam" id="PF00126">
    <property type="entry name" value="HTH_1"/>
    <property type="match status" value="1"/>
</dbReference>
<comment type="caution">
    <text evidence="6">The sequence shown here is derived from an EMBL/GenBank/DDBJ whole genome shotgun (WGS) entry which is preliminary data.</text>
</comment>
<feature type="domain" description="HTH lysR-type" evidence="5">
    <location>
        <begin position="1"/>
        <end position="59"/>
    </location>
</feature>
<dbReference type="RefSeq" id="WP_233051804.1">
    <property type="nucleotide sequence ID" value="NZ_JAIMJA010000004.1"/>
</dbReference>
<evidence type="ECO:0000256" key="4">
    <source>
        <dbReference type="ARBA" id="ARBA00023163"/>
    </source>
</evidence>
<accession>A0ABS8W778</accession>
<evidence type="ECO:0000256" key="1">
    <source>
        <dbReference type="ARBA" id="ARBA00009437"/>
    </source>
</evidence>
<keyword evidence="3" id="KW-0238">DNA-binding</keyword>
<organism evidence="6 7">
    <name type="scientific">Motilimonas cestriensis</name>
    <dbReference type="NCBI Taxonomy" id="2742685"/>
    <lineage>
        <taxon>Bacteria</taxon>
        <taxon>Pseudomonadati</taxon>
        <taxon>Pseudomonadota</taxon>
        <taxon>Gammaproteobacteria</taxon>
        <taxon>Alteromonadales</taxon>
        <taxon>Alteromonadales genera incertae sedis</taxon>
        <taxon>Motilimonas</taxon>
    </lineage>
</organism>
<dbReference type="PROSITE" id="PS50931">
    <property type="entry name" value="HTH_LYSR"/>
    <property type="match status" value="1"/>
</dbReference>
<evidence type="ECO:0000256" key="3">
    <source>
        <dbReference type="ARBA" id="ARBA00023125"/>
    </source>
</evidence>
<keyword evidence="2" id="KW-0805">Transcription regulation</keyword>
<evidence type="ECO:0000259" key="5">
    <source>
        <dbReference type="PROSITE" id="PS50931"/>
    </source>
</evidence>
<dbReference type="CDD" id="cd08422">
    <property type="entry name" value="PBP2_CrgA_like"/>
    <property type="match status" value="1"/>
</dbReference>
<dbReference type="InterPro" id="IPR005119">
    <property type="entry name" value="LysR_subst-bd"/>
</dbReference>
<dbReference type="Gene3D" id="3.40.190.290">
    <property type="match status" value="1"/>
</dbReference>
<dbReference type="SUPFAM" id="SSF53850">
    <property type="entry name" value="Periplasmic binding protein-like II"/>
    <property type="match status" value="1"/>
</dbReference>
<keyword evidence="4" id="KW-0804">Transcription</keyword>
<dbReference type="PANTHER" id="PTHR30537">
    <property type="entry name" value="HTH-TYPE TRANSCRIPTIONAL REGULATOR"/>
    <property type="match status" value="1"/>
</dbReference>
<evidence type="ECO:0000313" key="6">
    <source>
        <dbReference type="EMBL" id="MCE2594227.1"/>
    </source>
</evidence>